<gene>
    <name evidence="2" type="ORF">FJO69_00365</name>
</gene>
<feature type="transmembrane region" description="Helical" evidence="1">
    <location>
        <begin position="95"/>
        <end position="116"/>
    </location>
</feature>
<name>A0A501XBX0_9BACT</name>
<dbReference type="RefSeq" id="WP_140781023.1">
    <property type="nucleotide sequence ID" value="NZ_VFSS01000001.1"/>
</dbReference>
<feature type="transmembrane region" description="Helical" evidence="1">
    <location>
        <begin position="53"/>
        <end position="83"/>
    </location>
</feature>
<keyword evidence="3" id="KW-1185">Reference proteome</keyword>
<dbReference type="AlphaFoldDB" id="A0A501XBX0"/>
<organism evidence="2 3">
    <name type="scientific">[Mycoplasma] falconis</name>
    <dbReference type="NCBI Taxonomy" id="92403"/>
    <lineage>
        <taxon>Bacteria</taxon>
        <taxon>Bacillati</taxon>
        <taxon>Mycoplasmatota</taxon>
        <taxon>Mycoplasmoidales</taxon>
        <taxon>Metamycoplasmataceae</taxon>
        <taxon>Metamycoplasma</taxon>
    </lineage>
</organism>
<sequence>MNKKAIGVTGIIFSLFQFLSLGIFLGVFIFIVATTGHMPGSSEEAQKAVGLALAALGGITLILSIINGLILFILWILSIIVAFRDGITSAKITSLLALIPVISGLMAFITFCILVNSANKQVNYVNASNF</sequence>
<feature type="transmembrane region" description="Helical" evidence="1">
    <location>
        <begin position="12"/>
        <end position="33"/>
    </location>
</feature>
<dbReference type="Proteomes" id="UP000319776">
    <property type="component" value="Unassembled WGS sequence"/>
</dbReference>
<keyword evidence="1" id="KW-1133">Transmembrane helix</keyword>
<evidence type="ECO:0000313" key="3">
    <source>
        <dbReference type="Proteomes" id="UP000319776"/>
    </source>
</evidence>
<accession>A0A501XBX0</accession>
<protein>
    <recommendedName>
        <fullName evidence="4">DUF4064 domain-containing protein</fullName>
    </recommendedName>
</protein>
<evidence type="ECO:0000313" key="2">
    <source>
        <dbReference type="EMBL" id="TPE58050.1"/>
    </source>
</evidence>
<reference evidence="2 3" key="1">
    <citation type="submission" date="2019-06" db="EMBL/GenBank/DDBJ databases">
        <title>Mycoplasma falconis type strain whole genome sequence.</title>
        <authorList>
            <person name="Spergser J."/>
        </authorList>
    </citation>
    <scope>NUCLEOTIDE SEQUENCE [LARGE SCALE GENOMIC DNA]</scope>
    <source>
        <strain evidence="2 3">ATCC 51372</strain>
    </source>
</reference>
<dbReference type="EMBL" id="VFSS01000001">
    <property type="protein sequence ID" value="TPE58050.1"/>
    <property type="molecule type" value="Genomic_DNA"/>
</dbReference>
<proteinExistence type="predicted"/>
<comment type="caution">
    <text evidence="2">The sequence shown here is derived from an EMBL/GenBank/DDBJ whole genome shotgun (WGS) entry which is preliminary data.</text>
</comment>
<evidence type="ECO:0008006" key="4">
    <source>
        <dbReference type="Google" id="ProtNLM"/>
    </source>
</evidence>
<evidence type="ECO:0000256" key="1">
    <source>
        <dbReference type="SAM" id="Phobius"/>
    </source>
</evidence>
<keyword evidence="1" id="KW-0812">Transmembrane</keyword>
<keyword evidence="1" id="KW-0472">Membrane</keyword>